<dbReference type="Pfam" id="PF07651">
    <property type="entry name" value="ANTH"/>
    <property type="match status" value="1"/>
</dbReference>
<dbReference type="RefSeq" id="XP_022146332.1">
    <property type="nucleotide sequence ID" value="XM_022290640.1"/>
</dbReference>
<dbReference type="FunFam" id="1.20.58.150:FF:000005">
    <property type="entry name" value="putative clathrin assembly protein At2g25430"/>
    <property type="match status" value="1"/>
</dbReference>
<dbReference type="GO" id="GO:0005794">
    <property type="term" value="C:Golgi apparatus"/>
    <property type="evidence" value="ECO:0007669"/>
    <property type="project" value="UniProtKB-SubCell"/>
</dbReference>
<dbReference type="SMART" id="SM00273">
    <property type="entry name" value="ENTH"/>
    <property type="match status" value="1"/>
</dbReference>
<dbReference type="GO" id="GO:0005905">
    <property type="term" value="C:clathrin-coated pit"/>
    <property type="evidence" value="ECO:0007669"/>
    <property type="project" value="TreeGrafter"/>
</dbReference>
<dbReference type="Gene3D" id="1.20.58.150">
    <property type="entry name" value="ANTH domain"/>
    <property type="match status" value="1"/>
</dbReference>
<dbReference type="PROSITE" id="PS50942">
    <property type="entry name" value="ENTH"/>
    <property type="match status" value="1"/>
</dbReference>
<dbReference type="SUPFAM" id="SSF89009">
    <property type="entry name" value="GAT-like domain"/>
    <property type="match status" value="1"/>
</dbReference>
<feature type="domain" description="ENTH" evidence="5">
    <location>
        <begin position="41"/>
        <end position="174"/>
    </location>
</feature>
<dbReference type="GO" id="GO:0000149">
    <property type="term" value="F:SNARE binding"/>
    <property type="evidence" value="ECO:0007669"/>
    <property type="project" value="TreeGrafter"/>
</dbReference>
<dbReference type="InterPro" id="IPR045192">
    <property type="entry name" value="AP180-like"/>
</dbReference>
<dbReference type="InterPro" id="IPR008942">
    <property type="entry name" value="ENTH_VHS"/>
</dbReference>
<keyword evidence="3" id="KW-0333">Golgi apparatus</keyword>
<dbReference type="AlphaFoldDB" id="A0A6J1CZB0"/>
<gene>
    <name evidence="7" type="primary">LOC111015569</name>
</gene>
<dbReference type="InterPro" id="IPR014712">
    <property type="entry name" value="ANTH_dom_sf"/>
</dbReference>
<keyword evidence="6" id="KW-1185">Reference proteome</keyword>
<reference evidence="7" key="1">
    <citation type="submission" date="2025-08" db="UniProtKB">
        <authorList>
            <consortium name="RefSeq"/>
        </authorList>
    </citation>
    <scope>IDENTIFICATION</scope>
    <source>
        <strain evidence="7">OHB3-1</strain>
    </source>
</reference>
<dbReference type="GO" id="GO:0048268">
    <property type="term" value="P:clathrin coat assembly"/>
    <property type="evidence" value="ECO:0007669"/>
    <property type="project" value="InterPro"/>
</dbReference>
<dbReference type="GO" id="GO:0005545">
    <property type="term" value="F:1-phosphatidylinositol binding"/>
    <property type="evidence" value="ECO:0007669"/>
    <property type="project" value="InterPro"/>
</dbReference>
<accession>A0A6J1CZB0</accession>
<dbReference type="GO" id="GO:0006900">
    <property type="term" value="P:vesicle budding from membrane"/>
    <property type="evidence" value="ECO:0007669"/>
    <property type="project" value="TreeGrafter"/>
</dbReference>
<name>A0A6J1CZB0_MOMCH</name>
<evidence type="ECO:0000256" key="3">
    <source>
        <dbReference type="ARBA" id="ARBA00023034"/>
    </source>
</evidence>
<dbReference type="OrthoDB" id="1723360at2759"/>
<organism evidence="6 7">
    <name type="scientific">Momordica charantia</name>
    <name type="common">Bitter gourd</name>
    <name type="synonym">Balsam pear</name>
    <dbReference type="NCBI Taxonomy" id="3673"/>
    <lineage>
        <taxon>Eukaryota</taxon>
        <taxon>Viridiplantae</taxon>
        <taxon>Streptophyta</taxon>
        <taxon>Embryophyta</taxon>
        <taxon>Tracheophyta</taxon>
        <taxon>Spermatophyta</taxon>
        <taxon>Magnoliopsida</taxon>
        <taxon>eudicotyledons</taxon>
        <taxon>Gunneridae</taxon>
        <taxon>Pentapetalae</taxon>
        <taxon>rosids</taxon>
        <taxon>fabids</taxon>
        <taxon>Cucurbitales</taxon>
        <taxon>Cucurbitaceae</taxon>
        <taxon>Momordiceae</taxon>
        <taxon>Momordica</taxon>
    </lineage>
</organism>
<evidence type="ECO:0000256" key="2">
    <source>
        <dbReference type="ARBA" id="ARBA00004555"/>
    </source>
</evidence>
<dbReference type="PANTHER" id="PTHR22951:SF22">
    <property type="entry name" value="ENTH DOMAIN-CONTAINING PROTEIN"/>
    <property type="match status" value="1"/>
</dbReference>
<dbReference type="SUPFAM" id="SSF48464">
    <property type="entry name" value="ENTH/VHS domain"/>
    <property type="match status" value="1"/>
</dbReference>
<dbReference type="GO" id="GO:0072583">
    <property type="term" value="P:clathrin-dependent endocytosis"/>
    <property type="evidence" value="ECO:0007669"/>
    <property type="project" value="InterPro"/>
</dbReference>
<evidence type="ECO:0000256" key="1">
    <source>
        <dbReference type="ARBA" id="ARBA00004132"/>
    </source>
</evidence>
<dbReference type="GeneID" id="111015569"/>
<dbReference type="Gene3D" id="1.25.40.90">
    <property type="match status" value="1"/>
</dbReference>
<keyword evidence="4" id="KW-0968">Cytoplasmic vesicle</keyword>
<evidence type="ECO:0000313" key="7">
    <source>
        <dbReference type="RefSeq" id="XP_022146332.1"/>
    </source>
</evidence>
<evidence type="ECO:0000313" key="6">
    <source>
        <dbReference type="Proteomes" id="UP000504603"/>
    </source>
</evidence>
<dbReference type="InterPro" id="IPR011417">
    <property type="entry name" value="ANTH_dom"/>
</dbReference>
<dbReference type="Proteomes" id="UP000504603">
    <property type="component" value="Unplaced"/>
</dbReference>
<dbReference type="PANTHER" id="PTHR22951">
    <property type="entry name" value="CLATHRIN ASSEMBLY PROTEIN"/>
    <property type="match status" value="1"/>
</dbReference>
<dbReference type="GO" id="GO:0030136">
    <property type="term" value="C:clathrin-coated vesicle"/>
    <property type="evidence" value="ECO:0007669"/>
    <property type="project" value="UniProtKB-SubCell"/>
</dbReference>
<evidence type="ECO:0000256" key="4">
    <source>
        <dbReference type="ARBA" id="ARBA00023329"/>
    </source>
</evidence>
<dbReference type="InterPro" id="IPR013809">
    <property type="entry name" value="ENTH"/>
</dbReference>
<comment type="subcellular location">
    <subcellularLocation>
        <location evidence="1">Cytoplasmic vesicle</location>
        <location evidence="1">Clathrin-coated vesicle</location>
    </subcellularLocation>
    <subcellularLocation>
        <location evidence="2">Golgi apparatus</location>
    </subcellularLocation>
</comment>
<sequence length="458" mass="52080">MNLKKSLSIGIRFDCVTMQRRFRRVLTTVKENCSVGYAKIVTAGGFSDVDLIVVKATAPNDSPLPEKYVQELLKIFAFSPPSFRAFSISFSRRFRNTRCWRVGLKCLLLLHRLLQSVSENTEFRSELLRCRASGWIFLHQRQIRDDEDYASFIRSYSLLLDESLNCDLFYDANSPDDSGDEAIGTISSRISEINRAIEILSQMQSLIDRVIDCRPAGRAARSFAIRFAMKHIVRESFICYRIFCRDIGSIEDNLLQLPYRSCAAAIEIYKKAAVQANQLSELYGWCKQMGVCAAYEFPDVVRIPESRIQALEEFVGRMWELTESSSLSSPSDSPPWANDEAVNEVVVTGNSEWETFEGDDLAEEWRKEKALIDLGVEEEEEEESGCSWEDLLEASAGLKSSHHWDQNPGEQTGNIQLYNPTSINPFHHDCFFPTLMQKPPTTLINISDFCRPEPSSSS</sequence>
<protein>
    <submittedName>
        <fullName evidence="7">Clathrin assembly protein At1g03050</fullName>
    </submittedName>
</protein>
<dbReference type="GO" id="GO:0032050">
    <property type="term" value="F:clathrin heavy chain binding"/>
    <property type="evidence" value="ECO:0007669"/>
    <property type="project" value="TreeGrafter"/>
</dbReference>
<dbReference type="KEGG" id="mcha:111015569"/>
<evidence type="ECO:0000259" key="5">
    <source>
        <dbReference type="PROSITE" id="PS50942"/>
    </source>
</evidence>
<dbReference type="GO" id="GO:0005546">
    <property type="term" value="F:phosphatidylinositol-4,5-bisphosphate binding"/>
    <property type="evidence" value="ECO:0007669"/>
    <property type="project" value="TreeGrafter"/>
</dbReference>
<proteinExistence type="predicted"/>